<feature type="transmembrane region" description="Helical" evidence="1">
    <location>
        <begin position="91"/>
        <end position="111"/>
    </location>
</feature>
<organism evidence="2">
    <name type="scientific">Psilocybe cubensis</name>
    <name type="common">Psychedelic mushroom</name>
    <name type="synonym">Stropharia cubensis</name>
    <dbReference type="NCBI Taxonomy" id="181762"/>
    <lineage>
        <taxon>Eukaryota</taxon>
        <taxon>Fungi</taxon>
        <taxon>Dikarya</taxon>
        <taxon>Basidiomycota</taxon>
        <taxon>Agaricomycotina</taxon>
        <taxon>Agaricomycetes</taxon>
        <taxon>Agaricomycetidae</taxon>
        <taxon>Agaricales</taxon>
        <taxon>Agaricineae</taxon>
        <taxon>Strophariaceae</taxon>
        <taxon>Psilocybe</taxon>
    </lineage>
</organism>
<feature type="transmembrane region" description="Helical" evidence="1">
    <location>
        <begin position="167"/>
        <end position="187"/>
    </location>
</feature>
<keyword evidence="1" id="KW-0812">Transmembrane</keyword>
<name>A0A8H7Y7M9_PSICU</name>
<proteinExistence type="predicted"/>
<keyword evidence="1" id="KW-0472">Membrane</keyword>
<dbReference type="EMBL" id="JAFIQS010000002">
    <property type="protein sequence ID" value="KAG5172633.1"/>
    <property type="molecule type" value="Genomic_DNA"/>
</dbReference>
<feature type="transmembrane region" description="Helical" evidence="1">
    <location>
        <begin position="123"/>
        <end position="147"/>
    </location>
</feature>
<dbReference type="AlphaFoldDB" id="A0A8H7Y7M9"/>
<reference evidence="2" key="1">
    <citation type="submission" date="2021-02" db="EMBL/GenBank/DDBJ databases">
        <title>Psilocybe cubensis genome.</title>
        <authorList>
            <person name="Mckernan K.J."/>
            <person name="Crawford S."/>
            <person name="Trippe A."/>
            <person name="Kane L.T."/>
            <person name="Mclaughlin S."/>
        </authorList>
    </citation>
    <scope>NUCLEOTIDE SEQUENCE [LARGE SCALE GENOMIC DNA]</scope>
    <source>
        <strain evidence="2">MGC-MH-2018</strain>
    </source>
</reference>
<feature type="transmembrane region" description="Helical" evidence="1">
    <location>
        <begin position="207"/>
        <end position="226"/>
    </location>
</feature>
<feature type="transmembrane region" description="Helical" evidence="1">
    <location>
        <begin position="61"/>
        <end position="79"/>
    </location>
</feature>
<protein>
    <submittedName>
        <fullName evidence="2">Uncharacterized protein</fullName>
    </submittedName>
</protein>
<evidence type="ECO:0000313" key="2">
    <source>
        <dbReference type="EMBL" id="KAG5172633.1"/>
    </source>
</evidence>
<accession>A0A8H7Y7M9</accession>
<keyword evidence="1" id="KW-1133">Transmembrane helix</keyword>
<evidence type="ECO:0000256" key="1">
    <source>
        <dbReference type="SAM" id="Phobius"/>
    </source>
</evidence>
<comment type="caution">
    <text evidence="2">The sequence shown here is derived from an EMBL/GenBank/DDBJ whole genome shotgun (WGS) entry which is preliminary data.</text>
</comment>
<feature type="transmembrane region" description="Helical" evidence="1">
    <location>
        <begin position="238"/>
        <end position="262"/>
    </location>
</feature>
<gene>
    <name evidence="2" type="ORF">JR316_002135</name>
</gene>
<sequence>MDLSSRLAANTKLVHVVRACSYSTFFLGFWDWVTTLNFETRVIWRRTTDKSIRRAYCTSRYVGLVALAINMSVVSFLQFSHFDSQYQCRIWYGYQLATSTILLYAMNYNLIYRLRALYKGSPLMNRILITGSTIEAMAVISFGGWSIATLSFSNDGGCLPMHAPPQVLYLTVSQMASQIAICALTSFKSFRLYFQSGWTDMPLLSLVTRDGFAVFLLFMGLLGAMLSDATNREPGSHTAQLCYFIFPLYVTLLSLSSCRIIINIKTFTSDKCPRLPSNCGSDNIVLSTVCTANPSFS</sequence>